<protein>
    <submittedName>
        <fullName evidence="1">NDUFA13 isoform 3</fullName>
    </submittedName>
</protein>
<sequence>MSLPPGTGSVGCCEHGGVKGEAGHAPAGGLWAHRLQTELAASRTVGLQHAGPRDWNPDLWALEHDEVEP</sequence>
<gene>
    <name evidence="1" type="ORF">CR201_G0037323</name>
</gene>
<dbReference type="AlphaFoldDB" id="A0A2J8T5D4"/>
<evidence type="ECO:0000313" key="1">
    <source>
        <dbReference type="EMBL" id="PNJ28229.1"/>
    </source>
</evidence>
<name>A0A2J8T5D4_PONAB</name>
<accession>A0A2J8T5D4</accession>
<comment type="caution">
    <text evidence="1">The sequence shown here is derived from an EMBL/GenBank/DDBJ whole genome shotgun (WGS) entry which is preliminary data.</text>
</comment>
<proteinExistence type="predicted"/>
<organism evidence="1">
    <name type="scientific">Pongo abelii</name>
    <name type="common">Sumatran orangutan</name>
    <name type="synonym">Pongo pygmaeus abelii</name>
    <dbReference type="NCBI Taxonomy" id="9601"/>
    <lineage>
        <taxon>Eukaryota</taxon>
        <taxon>Metazoa</taxon>
        <taxon>Chordata</taxon>
        <taxon>Craniata</taxon>
        <taxon>Vertebrata</taxon>
        <taxon>Euteleostomi</taxon>
        <taxon>Mammalia</taxon>
        <taxon>Eutheria</taxon>
        <taxon>Euarchontoglires</taxon>
        <taxon>Primates</taxon>
        <taxon>Haplorrhini</taxon>
        <taxon>Catarrhini</taxon>
        <taxon>Hominidae</taxon>
        <taxon>Pongo</taxon>
    </lineage>
</organism>
<dbReference type="EMBL" id="NDHI03003519">
    <property type="protein sequence ID" value="PNJ28229.1"/>
    <property type="molecule type" value="Genomic_DNA"/>
</dbReference>
<reference evidence="1" key="1">
    <citation type="submission" date="2017-12" db="EMBL/GenBank/DDBJ databases">
        <title>High-resolution comparative analysis of great ape genomes.</title>
        <authorList>
            <person name="Pollen A."/>
            <person name="Hastie A."/>
            <person name="Hormozdiari F."/>
            <person name="Dougherty M."/>
            <person name="Liu R."/>
            <person name="Chaisson M."/>
            <person name="Hoppe E."/>
            <person name="Hill C."/>
            <person name="Pang A."/>
            <person name="Hillier L."/>
            <person name="Baker C."/>
            <person name="Armstrong J."/>
            <person name="Shendure J."/>
            <person name="Paten B."/>
            <person name="Wilson R."/>
            <person name="Chao H."/>
            <person name="Schneider V."/>
            <person name="Ventura M."/>
            <person name="Kronenberg Z."/>
            <person name="Murali S."/>
            <person name="Gordon D."/>
            <person name="Cantsilieris S."/>
            <person name="Munson K."/>
            <person name="Nelson B."/>
            <person name="Raja A."/>
            <person name="Underwood J."/>
            <person name="Diekhans M."/>
            <person name="Fiddes I."/>
            <person name="Haussler D."/>
            <person name="Eichler E."/>
        </authorList>
    </citation>
    <scope>NUCLEOTIDE SEQUENCE [LARGE SCALE GENOMIC DNA]</scope>
    <source>
        <strain evidence="1">Susie</strain>
    </source>
</reference>